<sequence length="66" mass="7399">MVVQRVAEGATTMTTILIRLFMIIGTGQSTQPGLRVFSLFEGHTVGRWVGLGVDWYVPHHRSMQLN</sequence>
<accession>A0A2M3ZSW8</accession>
<reference evidence="1" key="1">
    <citation type="submission" date="2018-01" db="EMBL/GenBank/DDBJ databases">
        <title>An insight into the sialome of Amazonian anophelines.</title>
        <authorList>
            <person name="Ribeiro J.M."/>
            <person name="Scarpassa V."/>
            <person name="Calvo E."/>
        </authorList>
    </citation>
    <scope>NUCLEOTIDE SEQUENCE</scope>
    <source>
        <tissue evidence="1">Salivary glands</tissue>
    </source>
</reference>
<evidence type="ECO:0000313" key="1">
    <source>
        <dbReference type="EMBL" id="MBW31664.1"/>
    </source>
</evidence>
<protein>
    <submittedName>
        <fullName evidence="1">Putative secreted peptide</fullName>
    </submittedName>
</protein>
<dbReference type="EMBL" id="GGFM01010913">
    <property type="protein sequence ID" value="MBW31664.1"/>
    <property type="molecule type" value="Transcribed_RNA"/>
</dbReference>
<dbReference type="AlphaFoldDB" id="A0A2M3ZSW8"/>
<name>A0A2M3ZSW8_9DIPT</name>
<organism evidence="1">
    <name type="scientific">Anopheles braziliensis</name>
    <dbReference type="NCBI Taxonomy" id="58242"/>
    <lineage>
        <taxon>Eukaryota</taxon>
        <taxon>Metazoa</taxon>
        <taxon>Ecdysozoa</taxon>
        <taxon>Arthropoda</taxon>
        <taxon>Hexapoda</taxon>
        <taxon>Insecta</taxon>
        <taxon>Pterygota</taxon>
        <taxon>Neoptera</taxon>
        <taxon>Endopterygota</taxon>
        <taxon>Diptera</taxon>
        <taxon>Nematocera</taxon>
        <taxon>Culicoidea</taxon>
        <taxon>Culicidae</taxon>
        <taxon>Anophelinae</taxon>
        <taxon>Anopheles</taxon>
    </lineage>
</organism>
<proteinExistence type="predicted"/>